<evidence type="ECO:0000313" key="2">
    <source>
        <dbReference type="EMBL" id="JAC08933.1"/>
    </source>
</evidence>
<feature type="region of interest" description="Disordered" evidence="1">
    <location>
        <begin position="119"/>
        <end position="194"/>
    </location>
</feature>
<dbReference type="AlphaFoldDB" id="A0A023EHS7"/>
<dbReference type="Gene3D" id="2.20.25.240">
    <property type="match status" value="1"/>
</dbReference>
<organism evidence="2">
    <name type="scientific">Aedes albopictus</name>
    <name type="common">Asian tiger mosquito</name>
    <name type="synonym">Stegomyia albopicta</name>
    <dbReference type="NCBI Taxonomy" id="7160"/>
    <lineage>
        <taxon>Eukaryota</taxon>
        <taxon>Metazoa</taxon>
        <taxon>Ecdysozoa</taxon>
        <taxon>Arthropoda</taxon>
        <taxon>Hexapoda</taxon>
        <taxon>Insecta</taxon>
        <taxon>Pterygota</taxon>
        <taxon>Neoptera</taxon>
        <taxon>Endopterygota</taxon>
        <taxon>Diptera</taxon>
        <taxon>Nematocera</taxon>
        <taxon>Culicoidea</taxon>
        <taxon>Culicidae</taxon>
        <taxon>Culicinae</taxon>
        <taxon>Aedini</taxon>
        <taxon>Aedes</taxon>
        <taxon>Stegomyia</taxon>
    </lineage>
</organism>
<evidence type="ECO:0000256" key="1">
    <source>
        <dbReference type="SAM" id="MobiDB-lite"/>
    </source>
</evidence>
<protein>
    <submittedName>
        <fullName evidence="2">Uncharacterized protein</fullName>
    </submittedName>
</protein>
<feature type="compositionally biased region" description="Basic and acidic residues" evidence="1">
    <location>
        <begin position="119"/>
        <end position="128"/>
    </location>
</feature>
<feature type="compositionally biased region" description="Acidic residues" evidence="1">
    <location>
        <begin position="129"/>
        <end position="139"/>
    </location>
</feature>
<dbReference type="EMBL" id="GAPW01004665">
    <property type="protein sequence ID" value="JAC08933.1"/>
    <property type="molecule type" value="mRNA"/>
</dbReference>
<feature type="region of interest" description="Disordered" evidence="1">
    <location>
        <begin position="1"/>
        <end position="27"/>
    </location>
</feature>
<proteinExistence type="evidence at transcript level"/>
<name>A0A023EHS7_AEDAL</name>
<dbReference type="VEuPathDB" id="VectorBase:AALFPA_056747"/>
<feature type="compositionally biased region" description="Polar residues" evidence="1">
    <location>
        <begin position="1"/>
        <end position="16"/>
    </location>
</feature>
<feature type="compositionally biased region" description="Acidic residues" evidence="1">
    <location>
        <begin position="18"/>
        <end position="27"/>
    </location>
</feature>
<dbReference type="VEuPathDB" id="VectorBase:AALC636_025346"/>
<reference evidence="2" key="1">
    <citation type="journal article" date="2014" name="PLoS Negl. Trop. Dis.">
        <title>Identification and characterization of seminal fluid proteins in the Asian tiger mosquito, Aedes albopictus.</title>
        <authorList>
            <person name="Boes K.E."/>
            <person name="Ribeiro J.M."/>
            <person name="Wong A."/>
            <person name="Harrington L.C."/>
            <person name="Wolfner M.F."/>
            <person name="Sirot L.K."/>
        </authorList>
    </citation>
    <scope>NUCLEOTIDE SEQUENCE</scope>
    <source>
        <tissue evidence="2">Reproductive organs</tissue>
    </source>
</reference>
<feature type="compositionally biased region" description="Acidic residues" evidence="1">
    <location>
        <begin position="155"/>
        <end position="164"/>
    </location>
</feature>
<feature type="compositionally biased region" description="Basic and acidic residues" evidence="1">
    <location>
        <begin position="184"/>
        <end position="194"/>
    </location>
</feature>
<accession>A0A023EHS7</accession>
<feature type="compositionally biased region" description="Basic and acidic residues" evidence="1">
    <location>
        <begin position="140"/>
        <end position="154"/>
    </location>
</feature>
<sequence length="194" mass="22139">MDDSVSMSCTITELSQESYDDSVEVEDVPEESYTGAEQQHQASFVDDEGSYDYELIDVKGKKRGMYLIHKGAMFVAGHTRRDRARYYRCRTAGCKVAMLLHRNGLLVRSNEHTHDCQNAVKTDEHEKEAEDEEEEEQEEDDHHIEPSNKKQRLENDEESLDPAEDVQATADEHLAANGDEDPVVEVKQEPADEH</sequence>
<dbReference type="VEuPathDB" id="VectorBase:AALF005414"/>